<dbReference type="AlphaFoldDB" id="A0A0N4V153"/>
<evidence type="ECO:0000313" key="2">
    <source>
        <dbReference type="Proteomes" id="UP000274131"/>
    </source>
</evidence>
<dbReference type="GO" id="GO:0003676">
    <property type="term" value="F:nucleic acid binding"/>
    <property type="evidence" value="ECO:0007669"/>
    <property type="project" value="InterPro"/>
</dbReference>
<accession>A0A0N4V153</accession>
<evidence type="ECO:0000313" key="3">
    <source>
        <dbReference type="WBParaSite" id="EVEC_0000367101-mRNA-1"/>
    </source>
</evidence>
<dbReference type="STRING" id="51028.A0A0N4V153"/>
<dbReference type="InterPro" id="IPR036397">
    <property type="entry name" value="RNaseH_sf"/>
</dbReference>
<gene>
    <name evidence="1" type="ORF">EVEC_LOCUS3379</name>
</gene>
<protein>
    <submittedName>
        <fullName evidence="3">RNase H domain-containing protein</fullName>
    </submittedName>
</protein>
<dbReference type="InterPro" id="IPR012337">
    <property type="entry name" value="RNaseH-like_sf"/>
</dbReference>
<dbReference type="WBParaSite" id="EVEC_0000367101-mRNA-1">
    <property type="protein sequence ID" value="EVEC_0000367101-mRNA-1"/>
    <property type="gene ID" value="EVEC_0000367101"/>
</dbReference>
<reference evidence="3" key="1">
    <citation type="submission" date="2017-02" db="UniProtKB">
        <authorList>
            <consortium name="WormBaseParasite"/>
        </authorList>
    </citation>
    <scope>IDENTIFICATION</scope>
</reference>
<name>A0A0N4V153_ENTVE</name>
<proteinExistence type="predicted"/>
<sequence length="418" mass="48691">MILPELYSPKCGRFDIVGPVSQLENGRHHLFEEEWYSLDVFVFHCTEKIVSGVVKLRNKPKVSLCNKKVAYTTGVYLPYDYTGRVQFRGGCGVYWSKDSPNNLAFRMTLYPLTSHRCFLNAILLALQTAIGQGYEKIVVNTNFKLFEEKYRTYLEQKDSQKISSLTNIFLYEKIYQLQKQLKVVKYQYVHETESNMKEAVLLAERGTMLPKRFTLDLESNIVDRDMKEAALLAEKGTMLPKRFTLDLESNIVDRDKGVDSNNALKTRDLENCTVRVRICSARDSKDTLRYCCVWEECSGTLKPNLMDFVSGPYTQNLCRTVIQAVKTGKKSVVIRIRSKQFLKQVVYYLPKWRKSNWLTVEKNPLKYSEEWKELDRLLKLVQTDWEYSDINEEKHDVRKLDEEADKMLITLLTGDSCN</sequence>
<dbReference type="Proteomes" id="UP000274131">
    <property type="component" value="Unassembled WGS sequence"/>
</dbReference>
<dbReference type="EMBL" id="UXUI01007580">
    <property type="protein sequence ID" value="VDD88236.1"/>
    <property type="molecule type" value="Genomic_DNA"/>
</dbReference>
<organism evidence="3">
    <name type="scientific">Enterobius vermicularis</name>
    <name type="common">Human pinworm</name>
    <dbReference type="NCBI Taxonomy" id="51028"/>
    <lineage>
        <taxon>Eukaryota</taxon>
        <taxon>Metazoa</taxon>
        <taxon>Ecdysozoa</taxon>
        <taxon>Nematoda</taxon>
        <taxon>Chromadorea</taxon>
        <taxon>Rhabditida</taxon>
        <taxon>Spirurina</taxon>
        <taxon>Oxyuridomorpha</taxon>
        <taxon>Oxyuroidea</taxon>
        <taxon>Oxyuridae</taxon>
        <taxon>Enterobius</taxon>
    </lineage>
</organism>
<evidence type="ECO:0000313" key="1">
    <source>
        <dbReference type="EMBL" id="VDD88236.1"/>
    </source>
</evidence>
<dbReference type="SUPFAM" id="SSF53098">
    <property type="entry name" value="Ribonuclease H-like"/>
    <property type="match status" value="1"/>
</dbReference>
<dbReference type="Gene3D" id="3.30.420.10">
    <property type="entry name" value="Ribonuclease H-like superfamily/Ribonuclease H"/>
    <property type="match status" value="2"/>
</dbReference>
<keyword evidence="2" id="KW-1185">Reference proteome</keyword>
<reference evidence="1 2" key="2">
    <citation type="submission" date="2018-10" db="EMBL/GenBank/DDBJ databases">
        <authorList>
            <consortium name="Pathogen Informatics"/>
        </authorList>
    </citation>
    <scope>NUCLEOTIDE SEQUENCE [LARGE SCALE GENOMIC DNA]</scope>
</reference>